<proteinExistence type="predicted"/>
<evidence type="ECO:0000313" key="2">
    <source>
        <dbReference type="EMBL" id="ARF11167.1"/>
    </source>
</evidence>
<organism evidence="2">
    <name type="scientific">Klosneuvirus KNV1</name>
    <dbReference type="NCBI Taxonomy" id="1977640"/>
    <lineage>
        <taxon>Viruses</taxon>
        <taxon>Varidnaviria</taxon>
        <taxon>Bamfordvirae</taxon>
        <taxon>Nucleocytoviricota</taxon>
        <taxon>Megaviricetes</taxon>
        <taxon>Imitervirales</taxon>
        <taxon>Mimiviridae</taxon>
        <taxon>Klosneuvirinae</taxon>
        <taxon>Klosneuvirus</taxon>
    </lineage>
</organism>
<reference evidence="2" key="1">
    <citation type="journal article" date="2017" name="Science">
        <title>Giant viruses with an expanded complement of translation system components.</title>
        <authorList>
            <person name="Schulz F."/>
            <person name="Yutin N."/>
            <person name="Ivanova N.N."/>
            <person name="Ortega D.R."/>
            <person name="Lee T.K."/>
            <person name="Vierheilig J."/>
            <person name="Daims H."/>
            <person name="Horn M."/>
            <person name="Wagner M."/>
            <person name="Jensen G.J."/>
            <person name="Kyrpides N.C."/>
            <person name="Koonin E.V."/>
            <person name="Woyke T."/>
        </authorList>
    </citation>
    <scope>NUCLEOTIDE SEQUENCE</scope>
    <source>
        <strain evidence="2">KNV1</strain>
    </source>
</reference>
<sequence length="242" mass="28390">MQKNTTTKYVDYLAEDAPIPGQLWVCVSFLSPEGIKNCTVRGLKIRGIYGTKPEAEKRAEDLNKIDPDFHVFVGEVGKWLPWDPEPDSVQDNVYQEKELNDLMKAYKENREKAKQMQQERKDDLIRKAAIEEQAKITNNDSNKNHDATKARDKLRKKLEDRQNKASENETENEEDQKVLTEREKELRQLEDRVKEQDNYIKEEKSKLEEAHSQVAEKEQTLTTINDKLARIQQLYKNLNEKK</sequence>
<evidence type="ECO:0000256" key="1">
    <source>
        <dbReference type="SAM" id="MobiDB-lite"/>
    </source>
</evidence>
<dbReference type="Pfam" id="PF19150">
    <property type="entry name" value="DUF5832"/>
    <property type="match status" value="1"/>
</dbReference>
<name>A0A1V0SHH5_9VIRU</name>
<dbReference type="InterPro" id="IPR043872">
    <property type="entry name" value="DUF5832"/>
</dbReference>
<gene>
    <name evidence="2" type="ORF">Klosneuvirus_1_24</name>
</gene>
<protein>
    <submittedName>
        <fullName evidence="2">Uncharacterized protein</fullName>
    </submittedName>
</protein>
<feature type="region of interest" description="Disordered" evidence="1">
    <location>
        <begin position="133"/>
        <end position="182"/>
    </location>
</feature>
<accession>A0A1V0SHH5</accession>
<feature type="compositionally biased region" description="Basic and acidic residues" evidence="1">
    <location>
        <begin position="142"/>
        <end position="167"/>
    </location>
</feature>
<dbReference type="EMBL" id="KY684108">
    <property type="protein sequence ID" value="ARF11167.1"/>
    <property type="molecule type" value="Genomic_DNA"/>
</dbReference>